<evidence type="ECO:0000313" key="3">
    <source>
        <dbReference type="Proteomes" id="UP000308197"/>
    </source>
</evidence>
<sequence length="498" mass="55413">MSVTSTLGYEDDEAGSSRELGTRERHHWQQDMATRQCAGLTERQSAECTEVSTTDRTSRTAASEVHCTASSTLRSTAIIAGHRSLNPERRMMSYAEHDEMEDMGIPKHFPAPCTSPGLCQLRPLPTTFFRVLNLSAFSRTSSSAPRQRDSHRRNQCRRKKRREEAEVRRKKSTGQFQSTELAGEPRMFNDMAGGARHRVPTSELPVVTTCLVSLLASGSLGLEEHRQNCSPASMRNVRSDRDICAAGNRLAITSHLRLSGSSMPPGNRADYVAGKPRTFGGKHITHTGSTALKVLTWSHLLFGSASLCLGRLSNRTAFRECSSHVPAQPEWARNDRMRTDWSTHQTVHSGTFGIRLQTFNRLPVLSRMAAISIGTPLTASREYHNLTLSHLHSKGYGNPDADTRRRRRLKRRRLTSTEAWRHDLIGHGRADMAMAGPVVHWQCMPQVDMQRIMPSDKESDRSIGSHSAFHNSHFPTSHGSIQAGTMSDDALSSMLSAH</sequence>
<dbReference type="EMBL" id="ML212149">
    <property type="protein sequence ID" value="TFK79148.1"/>
    <property type="molecule type" value="Genomic_DNA"/>
</dbReference>
<feature type="compositionally biased region" description="Polar residues" evidence="1">
    <location>
        <begin position="464"/>
        <end position="484"/>
    </location>
</feature>
<dbReference type="AlphaFoldDB" id="A0A5C3NRY3"/>
<name>A0A5C3NRY3_9APHY</name>
<feature type="region of interest" description="Disordered" evidence="1">
    <location>
        <begin position="1"/>
        <end position="62"/>
    </location>
</feature>
<evidence type="ECO:0000313" key="2">
    <source>
        <dbReference type="EMBL" id="TFK79148.1"/>
    </source>
</evidence>
<keyword evidence="3" id="KW-1185">Reference proteome</keyword>
<proteinExistence type="predicted"/>
<accession>A0A5C3NRY3</accession>
<protein>
    <submittedName>
        <fullName evidence="2">Uncharacterized protein</fullName>
    </submittedName>
</protein>
<feature type="compositionally biased region" description="Basic and acidic residues" evidence="1">
    <location>
        <begin position="454"/>
        <end position="463"/>
    </location>
</feature>
<feature type="compositionally biased region" description="Basic and acidic residues" evidence="1">
    <location>
        <begin position="20"/>
        <end position="29"/>
    </location>
</feature>
<gene>
    <name evidence="2" type="ORF">K466DRAFT_570410</name>
</gene>
<reference evidence="2 3" key="1">
    <citation type="journal article" date="2019" name="Nat. Ecol. Evol.">
        <title>Megaphylogeny resolves global patterns of mushroom evolution.</title>
        <authorList>
            <person name="Varga T."/>
            <person name="Krizsan K."/>
            <person name="Foldi C."/>
            <person name="Dima B."/>
            <person name="Sanchez-Garcia M."/>
            <person name="Sanchez-Ramirez S."/>
            <person name="Szollosi G.J."/>
            <person name="Szarkandi J.G."/>
            <person name="Papp V."/>
            <person name="Albert L."/>
            <person name="Andreopoulos W."/>
            <person name="Angelini C."/>
            <person name="Antonin V."/>
            <person name="Barry K.W."/>
            <person name="Bougher N.L."/>
            <person name="Buchanan P."/>
            <person name="Buyck B."/>
            <person name="Bense V."/>
            <person name="Catcheside P."/>
            <person name="Chovatia M."/>
            <person name="Cooper J."/>
            <person name="Damon W."/>
            <person name="Desjardin D."/>
            <person name="Finy P."/>
            <person name="Geml J."/>
            <person name="Haridas S."/>
            <person name="Hughes K."/>
            <person name="Justo A."/>
            <person name="Karasinski D."/>
            <person name="Kautmanova I."/>
            <person name="Kiss B."/>
            <person name="Kocsube S."/>
            <person name="Kotiranta H."/>
            <person name="LaButti K.M."/>
            <person name="Lechner B.E."/>
            <person name="Liimatainen K."/>
            <person name="Lipzen A."/>
            <person name="Lukacs Z."/>
            <person name="Mihaltcheva S."/>
            <person name="Morgado L.N."/>
            <person name="Niskanen T."/>
            <person name="Noordeloos M.E."/>
            <person name="Ohm R.A."/>
            <person name="Ortiz-Santana B."/>
            <person name="Ovrebo C."/>
            <person name="Racz N."/>
            <person name="Riley R."/>
            <person name="Savchenko A."/>
            <person name="Shiryaev A."/>
            <person name="Soop K."/>
            <person name="Spirin V."/>
            <person name="Szebenyi C."/>
            <person name="Tomsovsky M."/>
            <person name="Tulloss R.E."/>
            <person name="Uehling J."/>
            <person name="Grigoriev I.V."/>
            <person name="Vagvolgyi C."/>
            <person name="Papp T."/>
            <person name="Martin F.M."/>
            <person name="Miettinen O."/>
            <person name="Hibbett D.S."/>
            <person name="Nagy L.G."/>
        </authorList>
    </citation>
    <scope>NUCLEOTIDE SEQUENCE [LARGE SCALE GENOMIC DNA]</scope>
    <source>
        <strain evidence="2 3">HHB13444</strain>
    </source>
</reference>
<feature type="region of interest" description="Disordered" evidence="1">
    <location>
        <begin position="454"/>
        <end position="484"/>
    </location>
</feature>
<dbReference type="InParanoid" id="A0A5C3NRY3"/>
<organism evidence="2 3">
    <name type="scientific">Polyporus arcularius HHB13444</name>
    <dbReference type="NCBI Taxonomy" id="1314778"/>
    <lineage>
        <taxon>Eukaryota</taxon>
        <taxon>Fungi</taxon>
        <taxon>Dikarya</taxon>
        <taxon>Basidiomycota</taxon>
        <taxon>Agaricomycotina</taxon>
        <taxon>Agaricomycetes</taxon>
        <taxon>Polyporales</taxon>
        <taxon>Polyporaceae</taxon>
        <taxon>Polyporus</taxon>
    </lineage>
</organism>
<feature type="compositionally biased region" description="Low complexity" evidence="1">
    <location>
        <begin position="52"/>
        <end position="62"/>
    </location>
</feature>
<dbReference type="Proteomes" id="UP000308197">
    <property type="component" value="Unassembled WGS sequence"/>
</dbReference>
<feature type="compositionally biased region" description="Polar residues" evidence="1">
    <location>
        <begin position="42"/>
        <end position="51"/>
    </location>
</feature>
<evidence type="ECO:0000256" key="1">
    <source>
        <dbReference type="SAM" id="MobiDB-lite"/>
    </source>
</evidence>
<feature type="region of interest" description="Disordered" evidence="1">
    <location>
        <begin position="139"/>
        <end position="182"/>
    </location>
</feature>
<feature type="compositionally biased region" description="Basic residues" evidence="1">
    <location>
        <begin position="149"/>
        <end position="161"/>
    </location>
</feature>